<name>A0A2T4JXX4_9RHOB</name>
<comment type="caution">
    <text evidence="1">The sequence shown here is derived from an EMBL/GenBank/DDBJ whole genome shotgun (WGS) entry which is preliminary data.</text>
</comment>
<dbReference type="AlphaFoldDB" id="A0A2T4JXX4"/>
<evidence type="ECO:0000313" key="2">
    <source>
        <dbReference type="Proteomes" id="UP000241010"/>
    </source>
</evidence>
<evidence type="ECO:0000313" key="1">
    <source>
        <dbReference type="EMBL" id="PTE22771.1"/>
    </source>
</evidence>
<organism evidence="1 2">
    <name type="scientific">Cereibacter changlensis JA139</name>
    <dbReference type="NCBI Taxonomy" id="1188249"/>
    <lineage>
        <taxon>Bacteria</taxon>
        <taxon>Pseudomonadati</taxon>
        <taxon>Pseudomonadota</taxon>
        <taxon>Alphaproteobacteria</taxon>
        <taxon>Rhodobacterales</taxon>
        <taxon>Paracoccaceae</taxon>
        <taxon>Cereibacter</taxon>
    </lineage>
</organism>
<dbReference type="EMBL" id="PZKG01000015">
    <property type="protein sequence ID" value="PTE22771.1"/>
    <property type="molecule type" value="Genomic_DNA"/>
</dbReference>
<evidence type="ECO:0008006" key="3">
    <source>
        <dbReference type="Google" id="ProtNLM"/>
    </source>
</evidence>
<reference evidence="1 2" key="1">
    <citation type="submission" date="2018-03" db="EMBL/GenBank/DDBJ databases">
        <title>Cereibacter changlensis.</title>
        <authorList>
            <person name="Meyer T.E."/>
            <person name="Miller S."/>
            <person name="Lodha T."/>
            <person name="Gandham S."/>
            <person name="Chintalapati S."/>
            <person name="Chintalapati V.R."/>
        </authorList>
    </citation>
    <scope>NUCLEOTIDE SEQUENCE [LARGE SCALE GENOMIC DNA]</scope>
    <source>
        <strain evidence="1 2">JA139</strain>
    </source>
</reference>
<proteinExistence type="predicted"/>
<protein>
    <recommendedName>
        <fullName evidence="3">DUF2971 domain-containing protein</fullName>
    </recommendedName>
</protein>
<dbReference type="Proteomes" id="UP000241010">
    <property type="component" value="Unassembled WGS sequence"/>
</dbReference>
<keyword evidence="2" id="KW-1185">Reference proteome</keyword>
<gene>
    <name evidence="1" type="ORF">C5F48_05325</name>
</gene>
<dbReference type="Pfam" id="PF11185">
    <property type="entry name" value="DUF2971"/>
    <property type="match status" value="1"/>
</dbReference>
<accession>A0A2T4JXX4</accession>
<sequence length="205" mass="22755">MVGSGASKAKVRKQLGPTMEGAVFHRETAFAAFEAVRGATLIASFSEVCDSLLMWSHYTSSHKGICLEYQMDDFGMYVGGVGFARLDYADVRPVVTTVDALNYIGHQNFDGLPCFDSARARKTFDDSLLTKSSDWSYEKEWRLCSSGDELPGYRIIPGLKVSAIYIGANSSRDVEEKITAAFGSNLPIYKMMIDKREYKLVPRSL</sequence>
<dbReference type="InterPro" id="IPR021352">
    <property type="entry name" value="DUF2971"/>
</dbReference>